<evidence type="ECO:0000256" key="7">
    <source>
        <dbReference type="ARBA" id="ARBA00022842"/>
    </source>
</evidence>
<comment type="caution">
    <text evidence="13">The sequence shown here is derived from an EMBL/GenBank/DDBJ whole genome shotgun (WGS) entry which is preliminary data.</text>
</comment>
<feature type="domain" description="PPM-type phosphatase" evidence="12">
    <location>
        <begin position="57"/>
        <end position="282"/>
    </location>
</feature>
<dbReference type="InterPro" id="IPR036457">
    <property type="entry name" value="PPM-type-like_dom_sf"/>
</dbReference>
<reference evidence="13" key="1">
    <citation type="submission" date="2023-06" db="EMBL/GenBank/DDBJ databases">
        <title>Reference genome for the Northern bat (Eptesicus nilssonii), a most northern bat species.</title>
        <authorList>
            <person name="Laine V.N."/>
            <person name="Pulliainen A.T."/>
            <person name="Lilley T.M."/>
        </authorList>
    </citation>
    <scope>NUCLEOTIDE SEQUENCE</scope>
    <source>
        <strain evidence="13">BLF_Eptnil</strain>
        <tissue evidence="13">Kidney</tissue>
    </source>
</reference>
<dbReference type="PROSITE" id="PS51746">
    <property type="entry name" value="PPM_2"/>
    <property type="match status" value="1"/>
</dbReference>
<feature type="region of interest" description="Disordered" evidence="11">
    <location>
        <begin position="17"/>
        <end position="53"/>
    </location>
</feature>
<dbReference type="Pfam" id="PF00481">
    <property type="entry name" value="PP2C"/>
    <property type="match status" value="1"/>
</dbReference>
<evidence type="ECO:0000256" key="8">
    <source>
        <dbReference type="ARBA" id="ARBA00022912"/>
    </source>
</evidence>
<dbReference type="CDD" id="cd00143">
    <property type="entry name" value="PP2Cc"/>
    <property type="match status" value="1"/>
</dbReference>
<accession>A0AA40HFV8</accession>
<dbReference type="SUPFAM" id="SSF81601">
    <property type="entry name" value="Protein serine/threonine phosphatase 2C, C-terminal domain"/>
    <property type="match status" value="1"/>
</dbReference>
<dbReference type="Proteomes" id="UP001177744">
    <property type="component" value="Unassembled WGS sequence"/>
</dbReference>
<comment type="cofactor">
    <cofactor evidence="1">
        <name>Mn(2+)</name>
        <dbReference type="ChEBI" id="CHEBI:29035"/>
    </cofactor>
</comment>
<dbReference type="AlphaFoldDB" id="A0AA40HFV8"/>
<dbReference type="PANTHER" id="PTHR13832">
    <property type="entry name" value="PROTEIN PHOSPHATASE 2C"/>
    <property type="match status" value="1"/>
</dbReference>
<comment type="similarity">
    <text evidence="3">Belongs to the PP2C family.</text>
</comment>
<comment type="cofactor">
    <cofactor evidence="2">
        <name>Mg(2+)</name>
        <dbReference type="ChEBI" id="CHEBI:18420"/>
    </cofactor>
</comment>
<dbReference type="InterPro" id="IPR012911">
    <property type="entry name" value="PP2C_C"/>
</dbReference>
<dbReference type="InterPro" id="IPR015655">
    <property type="entry name" value="PP2C"/>
</dbReference>
<evidence type="ECO:0000313" key="13">
    <source>
        <dbReference type="EMBL" id="KAK1330072.1"/>
    </source>
</evidence>
<keyword evidence="9" id="KW-0464">Manganese</keyword>
<dbReference type="EMBL" id="JAULJE010000021">
    <property type="protein sequence ID" value="KAK1330072.1"/>
    <property type="molecule type" value="Genomic_DNA"/>
</dbReference>
<sequence length="451" mass="48181">MAALARLLERLLWPAQKEEGAEEEEEGRRAPNRPRLGSSWTPRDALSGRTGRRLARAHGGRALRLARVIRAAQGWAFFAVLDGHGGARAALFGARHLPEPGARGVGPCAWRARGRVRGASPGFLGRRRTPALALPRGEPGGSTGVLLLVSPRFLYLAHCGDSRAVRSRAGAVAFSTEDQRPLRLRERELSRALGDFAYKEAPGRPPELPPVSAEPVVTALARRAEDELMLLASDGVWGRDVWRCPGGTGGTTPPLGPGPRASLRAAVAHGSLGHMTCILVRFPGAPRPCEEEGARTGCHPGLQGRRWVSSRSSAGRVVGRGTPIVLDFFSELCSSAQEPPSLNKVVRTLASEDIPDLPPGGGLYCKAAVIAEAYSQLFQASGQRWEAGSELEVAETCSSSLTSRELNILSGKEAPVSQELQQWFQSWFSSAALGHMPASHCVSNCGHKPTP</sequence>
<dbReference type="SMART" id="SM00332">
    <property type="entry name" value="PP2Cc"/>
    <property type="match status" value="1"/>
</dbReference>
<dbReference type="SUPFAM" id="SSF81606">
    <property type="entry name" value="PP2C-like"/>
    <property type="match status" value="1"/>
</dbReference>
<dbReference type="Gene3D" id="1.10.10.430">
    <property type="entry name" value="Phosphatase 2C, C-terminal domain suprefamily"/>
    <property type="match status" value="1"/>
</dbReference>
<dbReference type="Pfam" id="PF07830">
    <property type="entry name" value="PP2C_C"/>
    <property type="match status" value="1"/>
</dbReference>
<dbReference type="PANTHER" id="PTHR13832:SF565">
    <property type="entry name" value="AT28366P-RELATED"/>
    <property type="match status" value="1"/>
</dbReference>
<dbReference type="InterPro" id="IPR001932">
    <property type="entry name" value="PPM-type_phosphatase-like_dom"/>
</dbReference>
<proteinExistence type="inferred from homology"/>
<evidence type="ECO:0000256" key="3">
    <source>
        <dbReference type="ARBA" id="ARBA00006702"/>
    </source>
</evidence>
<dbReference type="GO" id="GO:0004722">
    <property type="term" value="F:protein serine/threonine phosphatase activity"/>
    <property type="evidence" value="ECO:0007669"/>
    <property type="project" value="UniProtKB-EC"/>
</dbReference>
<evidence type="ECO:0000256" key="4">
    <source>
        <dbReference type="ARBA" id="ARBA00013081"/>
    </source>
</evidence>
<keyword evidence="6" id="KW-0378">Hydrolase</keyword>
<name>A0AA40HFV8_CNENI</name>
<evidence type="ECO:0000259" key="12">
    <source>
        <dbReference type="PROSITE" id="PS51746"/>
    </source>
</evidence>
<dbReference type="EC" id="3.1.3.16" evidence="4"/>
<comment type="catalytic activity">
    <reaction evidence="10">
        <text>O-phospho-L-threonyl-[protein] + H2O = L-threonyl-[protein] + phosphate</text>
        <dbReference type="Rhea" id="RHEA:47004"/>
        <dbReference type="Rhea" id="RHEA-COMP:11060"/>
        <dbReference type="Rhea" id="RHEA-COMP:11605"/>
        <dbReference type="ChEBI" id="CHEBI:15377"/>
        <dbReference type="ChEBI" id="CHEBI:30013"/>
        <dbReference type="ChEBI" id="CHEBI:43474"/>
        <dbReference type="ChEBI" id="CHEBI:61977"/>
        <dbReference type="EC" id="3.1.3.16"/>
    </reaction>
</comment>
<gene>
    <name evidence="13" type="ORF">QTO34_010257</name>
</gene>
<keyword evidence="5" id="KW-0479">Metal-binding</keyword>
<evidence type="ECO:0000256" key="6">
    <source>
        <dbReference type="ARBA" id="ARBA00022801"/>
    </source>
</evidence>
<evidence type="ECO:0000256" key="2">
    <source>
        <dbReference type="ARBA" id="ARBA00001946"/>
    </source>
</evidence>
<keyword evidence="14" id="KW-1185">Reference proteome</keyword>
<dbReference type="GO" id="GO:0030145">
    <property type="term" value="F:manganese ion binding"/>
    <property type="evidence" value="ECO:0007669"/>
    <property type="project" value="InterPro"/>
</dbReference>
<evidence type="ECO:0000256" key="1">
    <source>
        <dbReference type="ARBA" id="ARBA00001936"/>
    </source>
</evidence>
<protein>
    <recommendedName>
        <fullName evidence="4">protein-serine/threonine phosphatase</fullName>
        <ecNumber evidence="4">3.1.3.16</ecNumber>
    </recommendedName>
</protein>
<keyword evidence="8" id="KW-0904">Protein phosphatase</keyword>
<feature type="non-terminal residue" evidence="13">
    <location>
        <position position="451"/>
    </location>
</feature>
<evidence type="ECO:0000256" key="11">
    <source>
        <dbReference type="SAM" id="MobiDB-lite"/>
    </source>
</evidence>
<evidence type="ECO:0000256" key="5">
    <source>
        <dbReference type="ARBA" id="ARBA00022723"/>
    </source>
</evidence>
<dbReference type="InterPro" id="IPR036580">
    <property type="entry name" value="PP2C_C_sf"/>
</dbReference>
<organism evidence="13 14">
    <name type="scientific">Cnephaeus nilssonii</name>
    <name type="common">Northern bat</name>
    <name type="synonym">Eptesicus nilssonii</name>
    <dbReference type="NCBI Taxonomy" id="3371016"/>
    <lineage>
        <taxon>Eukaryota</taxon>
        <taxon>Metazoa</taxon>
        <taxon>Chordata</taxon>
        <taxon>Craniata</taxon>
        <taxon>Vertebrata</taxon>
        <taxon>Euteleostomi</taxon>
        <taxon>Mammalia</taxon>
        <taxon>Eutheria</taxon>
        <taxon>Laurasiatheria</taxon>
        <taxon>Chiroptera</taxon>
        <taxon>Yangochiroptera</taxon>
        <taxon>Vespertilionidae</taxon>
        <taxon>Cnephaeus</taxon>
    </lineage>
</organism>
<evidence type="ECO:0000313" key="14">
    <source>
        <dbReference type="Proteomes" id="UP001177744"/>
    </source>
</evidence>
<dbReference type="Gene3D" id="3.60.40.10">
    <property type="entry name" value="PPM-type phosphatase domain"/>
    <property type="match status" value="3"/>
</dbReference>
<evidence type="ECO:0000256" key="9">
    <source>
        <dbReference type="ARBA" id="ARBA00023211"/>
    </source>
</evidence>
<dbReference type="GO" id="GO:0000287">
    <property type="term" value="F:magnesium ion binding"/>
    <property type="evidence" value="ECO:0007669"/>
    <property type="project" value="InterPro"/>
</dbReference>
<evidence type="ECO:0000256" key="10">
    <source>
        <dbReference type="ARBA" id="ARBA00048336"/>
    </source>
</evidence>
<keyword evidence="7" id="KW-0460">Magnesium</keyword>